<gene>
    <name evidence="4" type="primary">atpD</name>
    <name evidence="6" type="ORF">DRJ00_07715</name>
</gene>
<reference evidence="6 7" key="1">
    <citation type="submission" date="2018-06" db="EMBL/GenBank/DDBJ databases">
        <title>Extensive metabolic versatility and redundancy in microbially diverse, dynamic hydrothermal sediments.</title>
        <authorList>
            <person name="Dombrowski N."/>
            <person name="Teske A."/>
            <person name="Baker B.J."/>
        </authorList>
    </citation>
    <scope>NUCLEOTIDE SEQUENCE [LARGE SCALE GENOMIC DNA]</scope>
    <source>
        <strain evidence="6">B47_G16</strain>
    </source>
</reference>
<sequence>MPQTVQTSPTRMELLRQRQRLQVAQRAHDLLEDKRDELMQRFLPLIKEVRKLRRKVEERLNKSYADFQIAKALSSEKEVETSLMWTEAKAGLKIEGYTALKSPRFKIIKEGNLLCYGFYGTNEKLDSSLRSFSEILNLLVELSQKEEEARRLAREIERLRRRVNALEYIFIPQIREMVRYVTMKLEERERAHIINIMKIKEMMGS</sequence>
<keyword evidence="4" id="KW-0375">Hydrogen ion transport</keyword>
<accession>A0A497E2X3</accession>
<evidence type="ECO:0000313" key="7">
    <source>
        <dbReference type="Proteomes" id="UP000279422"/>
    </source>
</evidence>
<dbReference type="Proteomes" id="UP000279422">
    <property type="component" value="Unassembled WGS sequence"/>
</dbReference>
<dbReference type="GO" id="GO:0046933">
    <property type="term" value="F:proton-transporting ATP synthase activity, rotational mechanism"/>
    <property type="evidence" value="ECO:0007669"/>
    <property type="project" value="UniProtKB-UniRule"/>
</dbReference>
<evidence type="ECO:0000256" key="4">
    <source>
        <dbReference type="HAMAP-Rule" id="MF_00271"/>
    </source>
</evidence>
<dbReference type="PANTHER" id="PTHR11671">
    <property type="entry name" value="V-TYPE ATP SYNTHASE SUBUNIT D"/>
    <property type="match status" value="1"/>
</dbReference>
<protein>
    <recommendedName>
        <fullName evidence="4">V-type ATP synthase subunit D</fullName>
    </recommendedName>
    <alternativeName>
        <fullName evidence="4">V-ATPase subunit D</fullName>
    </alternativeName>
</protein>
<dbReference type="GO" id="GO:0046961">
    <property type="term" value="F:proton-transporting ATPase activity, rotational mechanism"/>
    <property type="evidence" value="ECO:0007669"/>
    <property type="project" value="InterPro"/>
</dbReference>
<feature type="coiled-coil region" evidence="5">
    <location>
        <begin position="135"/>
        <end position="169"/>
    </location>
</feature>
<dbReference type="EMBL" id="QMPZ01000150">
    <property type="protein sequence ID" value="RLE07667.1"/>
    <property type="molecule type" value="Genomic_DNA"/>
</dbReference>
<comment type="caution">
    <text evidence="6">The sequence shown here is derived from an EMBL/GenBank/DDBJ whole genome shotgun (WGS) entry which is preliminary data.</text>
</comment>
<evidence type="ECO:0000313" key="6">
    <source>
        <dbReference type="EMBL" id="RLE07667.1"/>
    </source>
</evidence>
<comment type="function">
    <text evidence="4">Produces ATP from ADP in the presence of a proton gradient across the membrane.</text>
</comment>
<dbReference type="AlphaFoldDB" id="A0A497E2X3"/>
<comment type="similarity">
    <text evidence="1 4">Belongs to the V-ATPase D subunit family.</text>
</comment>
<evidence type="ECO:0000256" key="1">
    <source>
        <dbReference type="ARBA" id="ARBA00005850"/>
    </source>
</evidence>
<evidence type="ECO:0000256" key="2">
    <source>
        <dbReference type="ARBA" id="ARBA00022448"/>
    </source>
</evidence>
<dbReference type="HAMAP" id="MF_00271">
    <property type="entry name" value="ATP_synth_D_arch"/>
    <property type="match status" value="1"/>
</dbReference>
<proteinExistence type="inferred from homology"/>
<name>A0A497E2X3_UNCAE</name>
<dbReference type="InterPro" id="IPR002699">
    <property type="entry name" value="V_ATPase_D"/>
</dbReference>
<evidence type="ECO:0000256" key="5">
    <source>
        <dbReference type="SAM" id="Coils"/>
    </source>
</evidence>
<dbReference type="Gene3D" id="1.10.287.3240">
    <property type="match status" value="1"/>
</dbReference>
<dbReference type="Pfam" id="PF01813">
    <property type="entry name" value="ATP-synt_D"/>
    <property type="match status" value="1"/>
</dbReference>
<dbReference type="GO" id="GO:0005524">
    <property type="term" value="F:ATP binding"/>
    <property type="evidence" value="ECO:0007669"/>
    <property type="project" value="UniProtKB-UniRule"/>
</dbReference>
<organism evidence="6 7">
    <name type="scientific">Aerophobetes bacterium</name>
    <dbReference type="NCBI Taxonomy" id="2030807"/>
    <lineage>
        <taxon>Bacteria</taxon>
        <taxon>Candidatus Aerophobota</taxon>
    </lineage>
</organism>
<dbReference type="GO" id="GO:0042777">
    <property type="term" value="P:proton motive force-driven plasma membrane ATP synthesis"/>
    <property type="evidence" value="ECO:0007669"/>
    <property type="project" value="UniProtKB-UniRule"/>
</dbReference>
<keyword evidence="3 4" id="KW-0406">Ion transport</keyword>
<dbReference type="NCBIfam" id="TIGR00309">
    <property type="entry name" value="V_ATPase_subD"/>
    <property type="match status" value="1"/>
</dbReference>
<keyword evidence="5" id="KW-0175">Coiled coil</keyword>
<feature type="coiled-coil region" evidence="5">
    <location>
        <begin position="14"/>
        <end position="41"/>
    </location>
</feature>
<evidence type="ECO:0000256" key="3">
    <source>
        <dbReference type="ARBA" id="ARBA00023065"/>
    </source>
</evidence>
<keyword evidence="2 4" id="KW-0813">Transport</keyword>
<keyword evidence="4" id="KW-0066">ATP synthesis</keyword>